<evidence type="ECO:0000259" key="7">
    <source>
        <dbReference type="Pfam" id="PF05199"/>
    </source>
</evidence>
<dbReference type="PANTHER" id="PTHR42784:SF1">
    <property type="entry name" value="PYRANOSE 2-OXIDASE"/>
    <property type="match status" value="1"/>
</dbReference>
<comment type="similarity">
    <text evidence="2">Belongs to the GMC oxidoreductase family.</text>
</comment>
<reference evidence="8 9" key="1">
    <citation type="submission" date="2020-09" db="EMBL/GenBank/DDBJ databases">
        <title>Novel species of Mucilaginibacter isolated from a glacier on the Tibetan Plateau.</title>
        <authorList>
            <person name="Liu Q."/>
            <person name="Xin Y.-H."/>
        </authorList>
    </citation>
    <scope>NUCLEOTIDE SEQUENCE [LARGE SCALE GENOMIC DNA]</scope>
    <source>
        <strain evidence="8 9">CGMCC 1.13878</strain>
    </source>
</reference>
<proteinExistence type="inferred from homology"/>
<dbReference type="Proteomes" id="UP000618754">
    <property type="component" value="Unassembled WGS sequence"/>
</dbReference>
<evidence type="ECO:0000313" key="8">
    <source>
        <dbReference type="EMBL" id="MBD1387746.1"/>
    </source>
</evidence>
<evidence type="ECO:0000256" key="1">
    <source>
        <dbReference type="ARBA" id="ARBA00001974"/>
    </source>
</evidence>
<dbReference type="EMBL" id="JACWMW010000008">
    <property type="protein sequence ID" value="MBD1387746.1"/>
    <property type="molecule type" value="Genomic_DNA"/>
</dbReference>
<dbReference type="InterPro" id="IPR000172">
    <property type="entry name" value="GMC_OxRdtase_N"/>
</dbReference>
<comment type="caution">
    <text evidence="8">The sequence shown here is derived from an EMBL/GenBank/DDBJ whole genome shotgun (WGS) entry which is preliminary data.</text>
</comment>
<evidence type="ECO:0000256" key="2">
    <source>
        <dbReference type="ARBA" id="ARBA00010790"/>
    </source>
</evidence>
<evidence type="ECO:0000259" key="6">
    <source>
        <dbReference type="Pfam" id="PF00732"/>
    </source>
</evidence>
<feature type="domain" description="Glucose-methanol-choline oxidoreductase C-terminal" evidence="7">
    <location>
        <begin position="435"/>
        <end position="554"/>
    </location>
</feature>
<sequence length="571" mass="64417">MAYVNSNEFAANTFDAIVIGSGISGGWAAKELCGKGLKTLVLERGKDVVHLKDYPTATKNPWDFPHRGQMPLVVQQENPIVERCYAFGEASEHFFVKDKEHPYVQDKPFDWIRGYQVGGKSLLWARQTQRWSKFDFEGPARDGFAVDWPIRYDDLAPWYTYVEQFAGISGNHDGLETLPDGDFLPPWEMNVVEKEIRKRIMAHYKDRDVVIGRCAHLTKPKEIHLQQGRGQCQARSLCERGCPFGGYFSSNSSTLPWAAKTGKLTLRPDSVVHSIIYDEKKQKAVGVRVIDAHTNKAIEYFARIIFVNAAALNSNLILLNSTSNRFPNGLGNDNGLLGKYVAFHNYRGSMSASFEGPMDSYYYGRRPTAVMMPNFRNVYKQETDFLRGYMTFYTATRPRWRHTADGQQIGAEYKDAIAEPGSWNIYMMMQGETIPKESNFVQLSKDAKDKWGIPQLRISVDYDDNDEKLLKDFLVQGTEMLDKAGCKNIVTRDSKQAPGLDIHEVGGIRMGHDPKTSLLNKWNQLHNCPNVFVTDGACMTSTSTQNPSLTFMALTARAANYAADALKKGEV</sequence>
<keyword evidence="4" id="KW-0274">FAD</keyword>
<name>A0ABR7XB40_9SPHI</name>
<protein>
    <submittedName>
        <fullName evidence="8">GMC family oxidoreductase</fullName>
    </submittedName>
</protein>
<accession>A0ABR7XB40</accession>
<dbReference type="InterPro" id="IPR007867">
    <property type="entry name" value="GMC_OxRtase_C"/>
</dbReference>
<evidence type="ECO:0000313" key="9">
    <source>
        <dbReference type="Proteomes" id="UP000618754"/>
    </source>
</evidence>
<dbReference type="SUPFAM" id="SSF51905">
    <property type="entry name" value="FAD/NAD(P)-binding domain"/>
    <property type="match status" value="1"/>
</dbReference>
<feature type="domain" description="Glucose-methanol-choline oxidoreductase N-terminal" evidence="6">
    <location>
        <begin position="111"/>
        <end position="323"/>
    </location>
</feature>
<dbReference type="SUPFAM" id="SSF54373">
    <property type="entry name" value="FAD-linked reductases, C-terminal domain"/>
    <property type="match status" value="1"/>
</dbReference>
<dbReference type="InterPro" id="IPR036188">
    <property type="entry name" value="FAD/NAD-bd_sf"/>
</dbReference>
<dbReference type="PANTHER" id="PTHR42784">
    <property type="entry name" value="PYRANOSE 2-OXIDASE"/>
    <property type="match status" value="1"/>
</dbReference>
<dbReference type="Pfam" id="PF05199">
    <property type="entry name" value="GMC_oxred_C"/>
    <property type="match status" value="1"/>
</dbReference>
<evidence type="ECO:0000256" key="5">
    <source>
        <dbReference type="ARBA" id="ARBA00023002"/>
    </source>
</evidence>
<keyword evidence="9" id="KW-1185">Reference proteome</keyword>
<gene>
    <name evidence="8" type="ORF">IDJ75_20860</name>
</gene>
<dbReference type="RefSeq" id="WP_191177589.1">
    <property type="nucleotide sequence ID" value="NZ_JACWMW010000008.1"/>
</dbReference>
<organism evidence="8 9">
    <name type="scientific">Mucilaginibacter rigui</name>
    <dbReference type="NCBI Taxonomy" id="534635"/>
    <lineage>
        <taxon>Bacteria</taxon>
        <taxon>Pseudomonadati</taxon>
        <taxon>Bacteroidota</taxon>
        <taxon>Sphingobacteriia</taxon>
        <taxon>Sphingobacteriales</taxon>
        <taxon>Sphingobacteriaceae</taxon>
        <taxon>Mucilaginibacter</taxon>
    </lineage>
</organism>
<keyword evidence="3" id="KW-0285">Flavoprotein</keyword>
<evidence type="ECO:0000256" key="4">
    <source>
        <dbReference type="ARBA" id="ARBA00022827"/>
    </source>
</evidence>
<dbReference type="InterPro" id="IPR051473">
    <property type="entry name" value="P2Ox-like"/>
</dbReference>
<keyword evidence="5" id="KW-0560">Oxidoreductase</keyword>
<evidence type="ECO:0000256" key="3">
    <source>
        <dbReference type="ARBA" id="ARBA00022630"/>
    </source>
</evidence>
<dbReference type="Pfam" id="PF00732">
    <property type="entry name" value="GMC_oxred_N"/>
    <property type="match status" value="1"/>
</dbReference>
<comment type="cofactor">
    <cofactor evidence="1">
        <name>FAD</name>
        <dbReference type="ChEBI" id="CHEBI:57692"/>
    </cofactor>
</comment>
<dbReference type="Gene3D" id="3.50.50.60">
    <property type="entry name" value="FAD/NAD(P)-binding domain"/>
    <property type="match status" value="2"/>
</dbReference>